<evidence type="ECO:0000313" key="2">
    <source>
        <dbReference type="EMBL" id="CEF65626.1"/>
    </source>
</evidence>
<dbReference type="GO" id="GO:0034553">
    <property type="term" value="P:mitochondrial respiratory chain complex II assembly"/>
    <property type="evidence" value="ECO:0007669"/>
    <property type="project" value="TreeGrafter"/>
</dbReference>
<dbReference type="RefSeq" id="XP_024504826.1">
    <property type="nucleotide sequence ID" value="XM_024651116.1"/>
</dbReference>
<evidence type="ECO:0000256" key="1">
    <source>
        <dbReference type="ARBA" id="ARBA00023186"/>
    </source>
</evidence>
<evidence type="ECO:0000313" key="5">
    <source>
        <dbReference type="WormBase" id="SRAE_2000030300"/>
    </source>
</evidence>
<dbReference type="WormBase" id="SRAE_2000030300">
    <property type="protein sequence ID" value="SRP03153"/>
    <property type="gene ID" value="WBGene00260496"/>
</dbReference>
<dbReference type="Proteomes" id="UP000035682">
    <property type="component" value="Unplaced"/>
</dbReference>
<proteinExistence type="predicted"/>
<protein>
    <submittedName>
        <fullName evidence="2 4">Succinate dehydrogenase assembly factor 2, mitochondrial</fullName>
    </submittedName>
</protein>
<dbReference type="InterPro" id="IPR036714">
    <property type="entry name" value="SDH_sf"/>
</dbReference>
<organism evidence="2">
    <name type="scientific">Strongyloides ratti</name>
    <name type="common">Parasitic roundworm</name>
    <dbReference type="NCBI Taxonomy" id="34506"/>
    <lineage>
        <taxon>Eukaryota</taxon>
        <taxon>Metazoa</taxon>
        <taxon>Ecdysozoa</taxon>
        <taxon>Nematoda</taxon>
        <taxon>Chromadorea</taxon>
        <taxon>Rhabditida</taxon>
        <taxon>Tylenchina</taxon>
        <taxon>Panagrolaimomorpha</taxon>
        <taxon>Strongyloidoidea</taxon>
        <taxon>Strongyloididae</taxon>
        <taxon>Strongyloides</taxon>
    </lineage>
</organism>
<name>A0A090L772_STRRB</name>
<dbReference type="GeneID" id="36377990"/>
<reference evidence="4" key="2">
    <citation type="submission" date="2020-12" db="UniProtKB">
        <authorList>
            <consortium name="WormBaseParasite"/>
        </authorList>
    </citation>
    <scope>IDENTIFICATION</scope>
</reference>
<reference evidence="2 3" key="1">
    <citation type="submission" date="2014-09" db="EMBL/GenBank/DDBJ databases">
        <authorList>
            <person name="Martin A.A."/>
        </authorList>
    </citation>
    <scope>NUCLEOTIDE SEQUENCE</scope>
    <source>
        <strain evidence="3">ED321</strain>
        <strain evidence="2">ED321 Heterogonic</strain>
    </source>
</reference>
<accession>A0A090L772</accession>
<keyword evidence="1" id="KW-0143">Chaperone</keyword>
<dbReference type="Gene3D" id="1.10.150.250">
    <property type="entry name" value="Flavinator of succinate dehydrogenase"/>
    <property type="match status" value="1"/>
</dbReference>
<dbReference type="AlphaFoldDB" id="A0A090L772"/>
<dbReference type="GO" id="GO:0006121">
    <property type="term" value="P:mitochondrial electron transport, succinate to ubiquinone"/>
    <property type="evidence" value="ECO:0007669"/>
    <property type="project" value="TreeGrafter"/>
</dbReference>
<dbReference type="WBParaSite" id="SRAE_2000030300.1">
    <property type="protein sequence ID" value="SRAE_2000030300.1"/>
    <property type="gene ID" value="WBGene00260496"/>
</dbReference>
<dbReference type="OrthoDB" id="284292at2759"/>
<dbReference type="STRING" id="34506.A0A090L772"/>
<dbReference type="PANTHER" id="PTHR12469:SF2">
    <property type="entry name" value="SUCCINATE DEHYDROGENASE ASSEMBLY FACTOR 2, MITOCHONDRIAL"/>
    <property type="match status" value="1"/>
</dbReference>
<dbReference type="InterPro" id="IPR005631">
    <property type="entry name" value="SDH"/>
</dbReference>
<keyword evidence="3" id="KW-1185">Reference proteome</keyword>
<dbReference type="GO" id="GO:0006099">
    <property type="term" value="P:tricarboxylic acid cycle"/>
    <property type="evidence" value="ECO:0007669"/>
    <property type="project" value="TreeGrafter"/>
</dbReference>
<dbReference type="CTD" id="36377990"/>
<dbReference type="Pfam" id="PF03937">
    <property type="entry name" value="Sdh5"/>
    <property type="match status" value="1"/>
</dbReference>
<evidence type="ECO:0000313" key="4">
    <source>
        <dbReference type="WBParaSite" id="SRAE_2000030300.1"/>
    </source>
</evidence>
<gene>
    <name evidence="2 4 5" type="ORF">SRAE_2000030300</name>
</gene>
<dbReference type="GO" id="GO:0005739">
    <property type="term" value="C:mitochondrion"/>
    <property type="evidence" value="ECO:0007669"/>
    <property type="project" value="TreeGrafter"/>
</dbReference>
<dbReference type="EMBL" id="LN609529">
    <property type="protein sequence ID" value="CEF65626.1"/>
    <property type="molecule type" value="Genomic_DNA"/>
</dbReference>
<dbReference type="PANTHER" id="PTHR12469">
    <property type="entry name" value="PROTEIN EMI5 HOMOLOG, MITOCHONDRIAL"/>
    <property type="match status" value="1"/>
</dbReference>
<dbReference type="SUPFAM" id="SSF109910">
    <property type="entry name" value="YgfY-like"/>
    <property type="match status" value="1"/>
</dbReference>
<sequence>MTLLNVIKTITKSFHIPSKRNIHLTVLRNAVSIDLKEKIIYKETDIQKWRARLYYQSFASKILHNLSPKQLSEYDKIINGDTNEWDLFYYVTGRKEPPQEIAETSVFPIIKKFISESEGFKRYN</sequence>
<evidence type="ECO:0000313" key="3">
    <source>
        <dbReference type="Proteomes" id="UP000035682"/>
    </source>
</evidence>